<name>A0A6B0TYU6_9RHOB</name>
<protein>
    <submittedName>
        <fullName evidence="7">RDD family protein</fullName>
    </submittedName>
</protein>
<dbReference type="Proteomes" id="UP000436016">
    <property type="component" value="Unassembled WGS sequence"/>
</dbReference>
<evidence type="ECO:0000256" key="4">
    <source>
        <dbReference type="ARBA" id="ARBA00023136"/>
    </source>
</evidence>
<dbReference type="GO" id="GO:0016020">
    <property type="term" value="C:membrane"/>
    <property type="evidence" value="ECO:0007669"/>
    <property type="project" value="UniProtKB-SubCell"/>
</dbReference>
<reference evidence="7 8" key="1">
    <citation type="submission" date="2019-12" db="EMBL/GenBank/DDBJ databases">
        <title>Strain KN286 was isolated from seawater, which was collected from Caroline Seamount in the tropical western Pacific.</title>
        <authorList>
            <person name="Wang Q."/>
        </authorList>
    </citation>
    <scope>NUCLEOTIDE SEQUENCE [LARGE SCALE GENOMIC DNA]</scope>
    <source>
        <strain evidence="7 8">KN286</strain>
    </source>
</reference>
<dbReference type="RefSeq" id="WP_160855447.1">
    <property type="nucleotide sequence ID" value="NZ_WUWG01000005.1"/>
</dbReference>
<dbReference type="AlphaFoldDB" id="A0A6B0TYU6"/>
<accession>A0A6B0TYU6</accession>
<sequence length="153" mass="16975">MNADTGYASHTSGLPHPELDAQFYDKVPARRLVAWVFDLFIILAISMVVVVLTLGLGIFVLGAIWMVTSFIYRVITIGSKSSTIGMRLVGIELRDRDGHRFTFGQAVVHTTLFFICFAFFVLQLISIVLMVNSRYRQGLPDMIMGSTAINSPA</sequence>
<proteinExistence type="predicted"/>
<feature type="transmembrane region" description="Helical" evidence="5">
    <location>
        <begin position="106"/>
        <end position="131"/>
    </location>
</feature>
<feature type="transmembrane region" description="Helical" evidence="5">
    <location>
        <begin position="32"/>
        <end position="52"/>
    </location>
</feature>
<keyword evidence="4 5" id="KW-0472">Membrane</keyword>
<keyword evidence="8" id="KW-1185">Reference proteome</keyword>
<evidence type="ECO:0000256" key="3">
    <source>
        <dbReference type="ARBA" id="ARBA00022989"/>
    </source>
</evidence>
<gene>
    <name evidence="7" type="ORF">GSH16_12065</name>
</gene>
<evidence type="ECO:0000256" key="2">
    <source>
        <dbReference type="ARBA" id="ARBA00022692"/>
    </source>
</evidence>
<evidence type="ECO:0000256" key="5">
    <source>
        <dbReference type="SAM" id="Phobius"/>
    </source>
</evidence>
<organism evidence="7 8">
    <name type="scientific">Oceanomicrobium pacificus</name>
    <dbReference type="NCBI Taxonomy" id="2692916"/>
    <lineage>
        <taxon>Bacteria</taxon>
        <taxon>Pseudomonadati</taxon>
        <taxon>Pseudomonadota</taxon>
        <taxon>Alphaproteobacteria</taxon>
        <taxon>Rhodobacterales</taxon>
        <taxon>Paracoccaceae</taxon>
        <taxon>Oceanomicrobium</taxon>
    </lineage>
</organism>
<dbReference type="InterPro" id="IPR010432">
    <property type="entry name" value="RDD"/>
</dbReference>
<comment type="subcellular location">
    <subcellularLocation>
        <location evidence="1">Membrane</location>
        <topology evidence="1">Multi-pass membrane protein</topology>
    </subcellularLocation>
</comment>
<evidence type="ECO:0000313" key="7">
    <source>
        <dbReference type="EMBL" id="MXU66183.1"/>
    </source>
</evidence>
<keyword evidence="3 5" id="KW-1133">Transmembrane helix</keyword>
<evidence type="ECO:0000313" key="8">
    <source>
        <dbReference type="Proteomes" id="UP000436016"/>
    </source>
</evidence>
<keyword evidence="2 5" id="KW-0812">Transmembrane</keyword>
<dbReference type="Pfam" id="PF06271">
    <property type="entry name" value="RDD"/>
    <property type="match status" value="1"/>
</dbReference>
<evidence type="ECO:0000256" key="1">
    <source>
        <dbReference type="ARBA" id="ARBA00004141"/>
    </source>
</evidence>
<comment type="caution">
    <text evidence="7">The sequence shown here is derived from an EMBL/GenBank/DDBJ whole genome shotgun (WGS) entry which is preliminary data.</text>
</comment>
<dbReference type="EMBL" id="WUWG01000005">
    <property type="protein sequence ID" value="MXU66183.1"/>
    <property type="molecule type" value="Genomic_DNA"/>
</dbReference>
<feature type="domain" description="RDD" evidence="6">
    <location>
        <begin position="29"/>
        <end position="145"/>
    </location>
</feature>
<evidence type="ECO:0000259" key="6">
    <source>
        <dbReference type="Pfam" id="PF06271"/>
    </source>
</evidence>